<evidence type="ECO:0000313" key="2">
    <source>
        <dbReference type="EMBL" id="KAL0489801.1"/>
    </source>
</evidence>
<evidence type="ECO:0000313" key="3">
    <source>
        <dbReference type="Proteomes" id="UP001431209"/>
    </source>
</evidence>
<protein>
    <recommendedName>
        <fullName evidence="1">SPIN90/Ldb17 leucine-rich domain-containing protein</fullName>
    </recommendedName>
</protein>
<keyword evidence="3" id="KW-1185">Reference proteome</keyword>
<comment type="caution">
    <text evidence="2">The sequence shown here is derived from an EMBL/GenBank/DDBJ whole genome shotgun (WGS) entry which is preliminary data.</text>
</comment>
<dbReference type="SUPFAM" id="SSF48371">
    <property type="entry name" value="ARM repeat"/>
    <property type="match status" value="1"/>
</dbReference>
<reference evidence="2 3" key="1">
    <citation type="submission" date="2024-03" db="EMBL/GenBank/DDBJ databases">
        <title>The Acrasis kona genome and developmental transcriptomes reveal deep origins of eukaryotic multicellular pathways.</title>
        <authorList>
            <person name="Sheikh S."/>
            <person name="Fu C.-J."/>
            <person name="Brown M.W."/>
            <person name="Baldauf S.L."/>
        </authorList>
    </citation>
    <scope>NUCLEOTIDE SEQUENCE [LARGE SCALE GENOMIC DNA]</scope>
    <source>
        <strain evidence="2 3">ATCC MYA-3509</strain>
    </source>
</reference>
<dbReference type="Proteomes" id="UP001431209">
    <property type="component" value="Unassembled WGS sequence"/>
</dbReference>
<evidence type="ECO:0000259" key="1">
    <source>
        <dbReference type="Pfam" id="PF09431"/>
    </source>
</evidence>
<dbReference type="InterPro" id="IPR018556">
    <property type="entry name" value="SPIN90/Ldb17_LRD"/>
</dbReference>
<organism evidence="2 3">
    <name type="scientific">Acrasis kona</name>
    <dbReference type="NCBI Taxonomy" id="1008807"/>
    <lineage>
        <taxon>Eukaryota</taxon>
        <taxon>Discoba</taxon>
        <taxon>Heterolobosea</taxon>
        <taxon>Tetramitia</taxon>
        <taxon>Eutetramitia</taxon>
        <taxon>Acrasidae</taxon>
        <taxon>Acrasis</taxon>
    </lineage>
</organism>
<dbReference type="AlphaFoldDB" id="A0AAW2ZM71"/>
<name>A0AAW2ZM71_9EUKA</name>
<dbReference type="Pfam" id="PF09431">
    <property type="entry name" value="SPIN90_LRD"/>
    <property type="match status" value="1"/>
</dbReference>
<dbReference type="InterPro" id="IPR016024">
    <property type="entry name" value="ARM-type_fold"/>
</dbReference>
<sequence length="346" mass="40230">MQKSWRDFTHLTHDFIQDIHEFVTKADEKDLKICFESEGCKDAIHLFTLFSEKEYDVGNKADVIDALLESLCIISDVLPSVRQTVINQSRVISELSCWIREHCRNVHDEHSENILVEYLALLLSLLKNEPDLSLREDNHDAFYVIVSDLLELFSNPDSDLNSNVMKYACACLILAPECCGDDVDNFINEKYLSHKAYGPFIELFLSMFNRSDSIICRSSYLHLIERLVLMQGLIPRTHVMYTNDFYLIIDILLREIRDLYYSGDIDRVLLRYLNTLLILIQSSKYSARDVTEAYKFDEIQQLMKFILNANSAGSWEEDYFFDIKEGSDTILKSAIRARDILKRNKA</sequence>
<accession>A0AAW2ZM71</accession>
<feature type="domain" description="SPIN90/Ldb17 leucine-rich" evidence="1">
    <location>
        <begin position="181"/>
        <end position="288"/>
    </location>
</feature>
<gene>
    <name evidence="2" type="ORF">AKO1_009261</name>
</gene>
<proteinExistence type="predicted"/>
<dbReference type="EMBL" id="JAOPGA020001603">
    <property type="protein sequence ID" value="KAL0489801.1"/>
    <property type="molecule type" value="Genomic_DNA"/>
</dbReference>